<dbReference type="EMBL" id="JACTAM010000011">
    <property type="protein sequence ID" value="KAI2659539.1"/>
    <property type="molecule type" value="Genomic_DNA"/>
</dbReference>
<reference evidence="2 3" key="1">
    <citation type="submission" date="2022-01" db="EMBL/GenBank/DDBJ databases">
        <title>A high-quality chromosome-level genome assembly of rohu carp, Labeo rohita.</title>
        <authorList>
            <person name="Arick M.A. II"/>
            <person name="Hsu C.-Y."/>
            <person name="Magbanua Z."/>
            <person name="Pechanova O."/>
            <person name="Grover C."/>
            <person name="Miller E."/>
            <person name="Thrash A."/>
            <person name="Ezzel L."/>
            <person name="Alam S."/>
            <person name="Benzie J."/>
            <person name="Hamilton M."/>
            <person name="Karsi A."/>
            <person name="Lawrence M.L."/>
            <person name="Peterson D.G."/>
        </authorList>
    </citation>
    <scope>NUCLEOTIDE SEQUENCE [LARGE SCALE GENOMIC DNA]</scope>
    <source>
        <strain evidence="3">BAU-BD-2019</strain>
        <tissue evidence="2">Blood</tissue>
    </source>
</reference>
<accession>A0ABQ8M9I7</accession>
<keyword evidence="3" id="KW-1185">Reference proteome</keyword>
<name>A0ABQ8M9I7_LABRO</name>
<evidence type="ECO:0000256" key="1">
    <source>
        <dbReference type="SAM" id="MobiDB-lite"/>
    </source>
</evidence>
<feature type="compositionally biased region" description="Polar residues" evidence="1">
    <location>
        <begin position="249"/>
        <end position="260"/>
    </location>
</feature>
<evidence type="ECO:0000313" key="3">
    <source>
        <dbReference type="Proteomes" id="UP000830375"/>
    </source>
</evidence>
<feature type="compositionally biased region" description="Polar residues" evidence="1">
    <location>
        <begin position="217"/>
        <end position="236"/>
    </location>
</feature>
<feature type="region of interest" description="Disordered" evidence="1">
    <location>
        <begin position="192"/>
        <end position="260"/>
    </location>
</feature>
<dbReference type="Proteomes" id="UP000830375">
    <property type="component" value="Unassembled WGS sequence"/>
</dbReference>
<organism evidence="2 3">
    <name type="scientific">Labeo rohita</name>
    <name type="common">Indian major carp</name>
    <name type="synonym">Cyprinus rohita</name>
    <dbReference type="NCBI Taxonomy" id="84645"/>
    <lineage>
        <taxon>Eukaryota</taxon>
        <taxon>Metazoa</taxon>
        <taxon>Chordata</taxon>
        <taxon>Craniata</taxon>
        <taxon>Vertebrata</taxon>
        <taxon>Euteleostomi</taxon>
        <taxon>Actinopterygii</taxon>
        <taxon>Neopterygii</taxon>
        <taxon>Teleostei</taxon>
        <taxon>Ostariophysi</taxon>
        <taxon>Cypriniformes</taxon>
        <taxon>Cyprinidae</taxon>
        <taxon>Labeoninae</taxon>
        <taxon>Labeonini</taxon>
        <taxon>Labeo</taxon>
    </lineage>
</organism>
<feature type="region of interest" description="Disordered" evidence="1">
    <location>
        <begin position="84"/>
        <end position="123"/>
    </location>
</feature>
<comment type="caution">
    <text evidence="2">The sequence shown here is derived from an EMBL/GenBank/DDBJ whole genome shotgun (WGS) entry which is preliminary data.</text>
</comment>
<evidence type="ECO:0000313" key="2">
    <source>
        <dbReference type="EMBL" id="KAI2659539.1"/>
    </source>
</evidence>
<protein>
    <submittedName>
        <fullName evidence="2">Protein kinase C-like</fullName>
    </submittedName>
</protein>
<proteinExistence type="predicted"/>
<feature type="compositionally biased region" description="Polar residues" evidence="1">
    <location>
        <begin position="192"/>
        <end position="204"/>
    </location>
</feature>
<gene>
    <name evidence="2" type="ORF">H4Q32_029081</name>
</gene>
<sequence length="409" mass="42607">MILLSSSSYWSSGIALSRTTSRILCFWPTTRTTQITASALSVLLDLAPPHKCSCPGMVLERASPLFIEWVLVSCKSHLTVDIVEDDTSPTPKPTADGEPKPPVTHEPAQKSATEPRIAPELEPDTSDQVHELAMKAAVKEITVGREGTEGSPAHCTAAGAHSAGSCQALCSPSAHHLWCGLAAGLPISSSTGVKSGGSLESISSLRGPDATSVLRPSGSTMASSSLVSTRAHQSTRLPRPSSFALISRPPNSTSGLHSSGCASSFHPSGSVGLLLPSSSTTAFRISAYASVAEATCSALALWILGSALARRLSISTSGSTIMAAAWVPPGSSCSKSLLPSPWLLPPPDLPWTLLSPPWLLPPSSPPWTLFIVLLPIPHPLLCPPSKSLSVPLFFFSTAQACAFREGGEL</sequence>